<protein>
    <submittedName>
        <fullName evidence="2">Uncharacterized protein</fullName>
    </submittedName>
</protein>
<sequence length="43" mass="4610">MYDGAPNTKLDEVNSPALRTPISGANSLTPRAMPLKRQPNTGE</sequence>
<reference evidence="3" key="1">
    <citation type="submission" date="2015-03" db="EMBL/GenBank/DDBJ databases">
        <authorList>
            <consortium name="Pathogen Informatics"/>
        </authorList>
    </citation>
    <scope>NUCLEOTIDE SEQUENCE [LARGE SCALE GENOMIC DNA]</scope>
    <source>
        <strain evidence="3">N09902308</strain>
    </source>
</reference>
<evidence type="ECO:0000256" key="1">
    <source>
        <dbReference type="SAM" id="MobiDB-lite"/>
    </source>
</evidence>
<feature type="region of interest" description="Disordered" evidence="1">
    <location>
        <begin position="1"/>
        <end position="43"/>
    </location>
</feature>
<dbReference type="Proteomes" id="UP000039021">
    <property type="component" value="Unassembled WGS sequence"/>
</dbReference>
<comment type="caution">
    <text evidence="2">The sequence shown here is derived from an EMBL/GenBank/DDBJ whole genome shotgun (WGS) entry which is preliminary data.</text>
</comment>
<accession>A0A916PGE5</accession>
<name>A0A916PGE5_MYCTX</name>
<organism evidence="2 3">
    <name type="scientific">Mycobacterium tuberculosis</name>
    <dbReference type="NCBI Taxonomy" id="1773"/>
    <lineage>
        <taxon>Bacteria</taxon>
        <taxon>Bacillati</taxon>
        <taxon>Actinomycetota</taxon>
        <taxon>Actinomycetes</taxon>
        <taxon>Mycobacteriales</taxon>
        <taxon>Mycobacteriaceae</taxon>
        <taxon>Mycobacterium</taxon>
        <taxon>Mycobacterium tuberculosis complex</taxon>
    </lineage>
</organism>
<dbReference type="EMBL" id="CSBK01000800">
    <property type="protein sequence ID" value="COX93134.1"/>
    <property type="molecule type" value="Genomic_DNA"/>
</dbReference>
<gene>
    <name evidence="2" type="ORF">ERS007739_01900</name>
</gene>
<dbReference type="AlphaFoldDB" id="A0A916PGE5"/>
<evidence type="ECO:0000313" key="3">
    <source>
        <dbReference type="Proteomes" id="UP000039021"/>
    </source>
</evidence>
<evidence type="ECO:0000313" key="2">
    <source>
        <dbReference type="EMBL" id="COX93134.1"/>
    </source>
</evidence>
<proteinExistence type="predicted"/>